<keyword evidence="9" id="KW-0472">Membrane</keyword>
<dbReference type="SMART" id="SM00387">
    <property type="entry name" value="HATPase_c"/>
    <property type="match status" value="1"/>
</dbReference>
<dbReference type="InterPro" id="IPR036097">
    <property type="entry name" value="HisK_dim/P_sf"/>
</dbReference>
<evidence type="ECO:0000256" key="9">
    <source>
        <dbReference type="SAM" id="Phobius"/>
    </source>
</evidence>
<dbReference type="Proteomes" id="UP000192738">
    <property type="component" value="Unassembled WGS sequence"/>
</dbReference>
<comment type="catalytic activity">
    <reaction evidence="1">
        <text>ATP + protein L-histidine = ADP + protein N-phospho-L-histidine.</text>
        <dbReference type="EC" id="2.7.13.3"/>
    </reaction>
</comment>
<dbReference type="SMART" id="SM00388">
    <property type="entry name" value="HisKA"/>
    <property type="match status" value="1"/>
</dbReference>
<feature type="domain" description="Histidine kinase" evidence="10">
    <location>
        <begin position="271"/>
        <end position="476"/>
    </location>
</feature>
<dbReference type="InterPro" id="IPR036890">
    <property type="entry name" value="HATPase_C_sf"/>
</dbReference>
<evidence type="ECO:0000256" key="7">
    <source>
        <dbReference type="ARBA" id="ARBA00022840"/>
    </source>
</evidence>
<dbReference type="CDD" id="cd00082">
    <property type="entry name" value="HisKA"/>
    <property type="match status" value="1"/>
</dbReference>
<dbReference type="RefSeq" id="WP_084573647.1">
    <property type="nucleotide sequence ID" value="NZ_CP155572.1"/>
</dbReference>
<gene>
    <name evidence="11" type="ORF">SAMN04488500_101115</name>
</gene>
<dbReference type="InterPro" id="IPR004358">
    <property type="entry name" value="Sig_transdc_His_kin-like_C"/>
</dbReference>
<accession>A0A1W1Y8Q5</accession>
<dbReference type="Gene3D" id="3.30.565.10">
    <property type="entry name" value="Histidine kinase-like ATPase, C-terminal domain"/>
    <property type="match status" value="1"/>
</dbReference>
<keyword evidence="3" id="KW-0597">Phosphoprotein</keyword>
<dbReference type="Gene3D" id="1.10.287.130">
    <property type="match status" value="1"/>
</dbReference>
<dbReference type="GO" id="GO:0005524">
    <property type="term" value="F:ATP binding"/>
    <property type="evidence" value="ECO:0007669"/>
    <property type="project" value="UniProtKB-KW"/>
</dbReference>
<evidence type="ECO:0000256" key="5">
    <source>
        <dbReference type="ARBA" id="ARBA00022741"/>
    </source>
</evidence>
<keyword evidence="6 11" id="KW-0418">Kinase</keyword>
<dbReference type="STRING" id="112901.SAMN04488500_101115"/>
<dbReference type="SUPFAM" id="SSF55874">
    <property type="entry name" value="ATPase domain of HSP90 chaperone/DNA topoisomerase II/histidine kinase"/>
    <property type="match status" value="1"/>
</dbReference>
<name>A0A1W1Y8Q5_9FIRM</name>
<dbReference type="PRINTS" id="PR00344">
    <property type="entry name" value="BCTRLSENSOR"/>
</dbReference>
<evidence type="ECO:0000256" key="8">
    <source>
        <dbReference type="ARBA" id="ARBA00023012"/>
    </source>
</evidence>
<dbReference type="Pfam" id="PF00512">
    <property type="entry name" value="HisKA"/>
    <property type="match status" value="1"/>
</dbReference>
<evidence type="ECO:0000256" key="2">
    <source>
        <dbReference type="ARBA" id="ARBA00012438"/>
    </source>
</evidence>
<dbReference type="InterPro" id="IPR003594">
    <property type="entry name" value="HATPase_dom"/>
</dbReference>
<sequence length="479" mass="53684">MKKINLTTKLNFKIVFVVLLLMITVTAYNHWLYVQEENNKNVALLMSITEFLVQKKPAGSFVEIAVRQGSANQPVQEQVLAINKELQPILNDVFVPGNIIKFGFYSRQYERIVGIGPHLDTSLLIGIDPGKIKTIYATNSDQLIKNNNSLVWHGANTLAYTKPISENGVIIGHAFASINQDAVYSAIWKRTISTFLGAFLMLLVCVAIFRELFVKLKKDLQLFAESILDGRTYNYESEIEEFTPILKYISEQTEKMTKLDRLNIIGEMAAGIAHEIRNPMTTVRGFLQFLNTKQEFTKQKENFDLMIDELDRANSIITEFLSLAKNRTMEFSETNLNTVIHDIFPLLQADALRNNCEIKVTLGDIPNVSIDKSSIRQLILNLVRNGLDAMPGSGIINIHTETVESKVLLSIKDCGIGIPPEIRDKLGTPFFTTKEQGTGLGLAICYQIVQRHSATLTIDSEQGKGTTFTIGFDVKDANS</sequence>
<proteinExistence type="predicted"/>
<reference evidence="11 12" key="1">
    <citation type="submission" date="2017-04" db="EMBL/GenBank/DDBJ databases">
        <authorList>
            <person name="Afonso C.L."/>
            <person name="Miller P.J."/>
            <person name="Scott M.A."/>
            <person name="Spackman E."/>
            <person name="Goraichik I."/>
            <person name="Dimitrov K.M."/>
            <person name="Suarez D.L."/>
            <person name="Swayne D.E."/>
        </authorList>
    </citation>
    <scope>NUCLEOTIDE SEQUENCE [LARGE SCALE GENOMIC DNA]</scope>
    <source>
        <strain evidence="11 12">DSM 5090</strain>
    </source>
</reference>
<evidence type="ECO:0000256" key="3">
    <source>
        <dbReference type="ARBA" id="ARBA00022553"/>
    </source>
</evidence>
<feature type="transmembrane region" description="Helical" evidence="9">
    <location>
        <begin position="12"/>
        <end position="31"/>
    </location>
</feature>
<keyword evidence="7" id="KW-0067">ATP-binding</keyword>
<evidence type="ECO:0000256" key="4">
    <source>
        <dbReference type="ARBA" id="ARBA00022679"/>
    </source>
</evidence>
<keyword evidence="8" id="KW-0902">Two-component regulatory system</keyword>
<keyword evidence="4" id="KW-0808">Transferase</keyword>
<dbReference type="EMBL" id="FWXI01000001">
    <property type="protein sequence ID" value="SMC32525.1"/>
    <property type="molecule type" value="Genomic_DNA"/>
</dbReference>
<dbReference type="GO" id="GO:0000155">
    <property type="term" value="F:phosphorelay sensor kinase activity"/>
    <property type="evidence" value="ECO:0007669"/>
    <property type="project" value="InterPro"/>
</dbReference>
<evidence type="ECO:0000313" key="12">
    <source>
        <dbReference type="Proteomes" id="UP000192738"/>
    </source>
</evidence>
<keyword evidence="9" id="KW-1133">Transmembrane helix</keyword>
<dbReference type="OrthoDB" id="9806130at2"/>
<evidence type="ECO:0000256" key="6">
    <source>
        <dbReference type="ARBA" id="ARBA00022777"/>
    </source>
</evidence>
<dbReference type="PANTHER" id="PTHR43065">
    <property type="entry name" value="SENSOR HISTIDINE KINASE"/>
    <property type="match status" value="1"/>
</dbReference>
<dbReference type="Pfam" id="PF02518">
    <property type="entry name" value="HATPase_c"/>
    <property type="match status" value="1"/>
</dbReference>
<dbReference type="PROSITE" id="PS50109">
    <property type="entry name" value="HIS_KIN"/>
    <property type="match status" value="1"/>
</dbReference>
<dbReference type="PANTHER" id="PTHR43065:SF46">
    <property type="entry name" value="C4-DICARBOXYLATE TRANSPORT SENSOR PROTEIN DCTB"/>
    <property type="match status" value="1"/>
</dbReference>
<evidence type="ECO:0000259" key="10">
    <source>
        <dbReference type="PROSITE" id="PS50109"/>
    </source>
</evidence>
<feature type="transmembrane region" description="Helical" evidence="9">
    <location>
        <begin position="195"/>
        <end position="213"/>
    </location>
</feature>
<keyword evidence="9" id="KW-0812">Transmembrane</keyword>
<keyword evidence="5" id="KW-0547">Nucleotide-binding</keyword>
<dbReference type="InterPro" id="IPR003661">
    <property type="entry name" value="HisK_dim/P_dom"/>
</dbReference>
<organism evidence="11 12">
    <name type="scientific">Sporomusa malonica</name>
    <dbReference type="NCBI Taxonomy" id="112901"/>
    <lineage>
        <taxon>Bacteria</taxon>
        <taxon>Bacillati</taxon>
        <taxon>Bacillota</taxon>
        <taxon>Negativicutes</taxon>
        <taxon>Selenomonadales</taxon>
        <taxon>Sporomusaceae</taxon>
        <taxon>Sporomusa</taxon>
    </lineage>
</organism>
<dbReference type="SUPFAM" id="SSF47384">
    <property type="entry name" value="Homodimeric domain of signal transducing histidine kinase"/>
    <property type="match status" value="1"/>
</dbReference>
<evidence type="ECO:0000256" key="1">
    <source>
        <dbReference type="ARBA" id="ARBA00000085"/>
    </source>
</evidence>
<dbReference type="EC" id="2.7.13.3" evidence="2"/>
<dbReference type="InterPro" id="IPR005467">
    <property type="entry name" value="His_kinase_dom"/>
</dbReference>
<evidence type="ECO:0000313" key="11">
    <source>
        <dbReference type="EMBL" id="SMC32525.1"/>
    </source>
</evidence>
<dbReference type="AlphaFoldDB" id="A0A1W1Y8Q5"/>
<keyword evidence="12" id="KW-1185">Reference proteome</keyword>
<protein>
    <recommendedName>
        <fullName evidence="2">histidine kinase</fullName>
        <ecNumber evidence="2">2.7.13.3</ecNumber>
    </recommendedName>
</protein>